<comment type="caution">
    <text evidence="4">The sequence shown here is derived from an EMBL/GenBank/DDBJ whole genome shotgun (WGS) entry which is preliminary data.</text>
</comment>
<organism evidence="4 5">
    <name type="scientific">Candidatus Pullilachnospira stercoravium</name>
    <dbReference type="NCBI Taxonomy" id="2840913"/>
    <lineage>
        <taxon>Bacteria</taxon>
        <taxon>Bacillati</taxon>
        <taxon>Bacillota</taxon>
        <taxon>Clostridia</taxon>
        <taxon>Lachnospirales</taxon>
        <taxon>Lachnospiraceae</taxon>
        <taxon>Lachnospiraceae incertae sedis</taxon>
        <taxon>Candidatus Pullilachnospira</taxon>
    </lineage>
</organism>
<accession>A0A9D1NWV2</accession>
<reference evidence="4" key="2">
    <citation type="journal article" date="2021" name="PeerJ">
        <title>Extensive microbial diversity within the chicken gut microbiome revealed by metagenomics and culture.</title>
        <authorList>
            <person name="Gilroy R."/>
            <person name="Ravi A."/>
            <person name="Getino M."/>
            <person name="Pursley I."/>
            <person name="Horton D.L."/>
            <person name="Alikhan N.F."/>
            <person name="Baker D."/>
            <person name="Gharbi K."/>
            <person name="Hall N."/>
            <person name="Watson M."/>
            <person name="Adriaenssens E.M."/>
            <person name="Foster-Nyarko E."/>
            <person name="Jarju S."/>
            <person name="Secka A."/>
            <person name="Antonio M."/>
            <person name="Oren A."/>
            <person name="Chaudhuri R.R."/>
            <person name="La Ragione R."/>
            <person name="Hildebrand F."/>
            <person name="Pallen M.J."/>
        </authorList>
    </citation>
    <scope>NUCLEOTIDE SEQUENCE</scope>
    <source>
        <strain evidence="4">ChiBcec2-4451</strain>
    </source>
</reference>
<proteinExistence type="predicted"/>
<sequence>MKKFTALILSAVMTVSLAACGAAGESGDGSAEAAENSAEETISESTEAVPEENEMAGTEASAAENETAGIEAAQEENETTGTEAEPGDTETTAAQGSRVLVAYFSWADNAVLTEEADAVSSPSVIPPGNVQQLAGWVQEETGGDLFSIQVTEPYPDSWDECLSRANQERGEDARPELVQNVENLEQYNTVFLGYPNWWYGVPMALLSFLEQNDLSGKQVYLFCSHGTGGLANSVEIISEAIPETEISDSIFDCYEEDAASSRELIQEWVEEAGY</sequence>
<dbReference type="EMBL" id="DVON01000276">
    <property type="protein sequence ID" value="HIV14017.1"/>
    <property type="molecule type" value="Genomic_DNA"/>
</dbReference>
<evidence type="ECO:0000313" key="5">
    <source>
        <dbReference type="Proteomes" id="UP000886723"/>
    </source>
</evidence>
<dbReference type="InterPro" id="IPR008254">
    <property type="entry name" value="Flavodoxin/NO_synth"/>
</dbReference>
<feature type="region of interest" description="Disordered" evidence="1">
    <location>
        <begin position="22"/>
        <end position="93"/>
    </location>
</feature>
<feature type="domain" description="Flavodoxin-like" evidence="3">
    <location>
        <begin position="130"/>
        <end position="271"/>
    </location>
</feature>
<dbReference type="SUPFAM" id="SSF52218">
    <property type="entry name" value="Flavoproteins"/>
    <property type="match status" value="1"/>
</dbReference>
<dbReference type="PANTHER" id="PTHR39201:SF1">
    <property type="entry name" value="FLAVODOXIN-LIKE DOMAIN-CONTAINING PROTEIN"/>
    <property type="match status" value="1"/>
</dbReference>
<feature type="compositionally biased region" description="Low complexity" evidence="1">
    <location>
        <begin position="22"/>
        <end position="36"/>
    </location>
</feature>
<dbReference type="GO" id="GO:0016651">
    <property type="term" value="F:oxidoreductase activity, acting on NAD(P)H"/>
    <property type="evidence" value="ECO:0007669"/>
    <property type="project" value="UniProtKB-ARBA"/>
</dbReference>
<evidence type="ECO:0000256" key="2">
    <source>
        <dbReference type="SAM" id="SignalP"/>
    </source>
</evidence>
<dbReference type="Gene3D" id="3.40.50.360">
    <property type="match status" value="1"/>
</dbReference>
<reference evidence="4" key="1">
    <citation type="submission" date="2020-10" db="EMBL/GenBank/DDBJ databases">
        <authorList>
            <person name="Gilroy R."/>
        </authorList>
    </citation>
    <scope>NUCLEOTIDE SEQUENCE</scope>
    <source>
        <strain evidence="4">ChiBcec2-4451</strain>
    </source>
</reference>
<evidence type="ECO:0000259" key="3">
    <source>
        <dbReference type="Pfam" id="PF12682"/>
    </source>
</evidence>
<evidence type="ECO:0000256" key="1">
    <source>
        <dbReference type="SAM" id="MobiDB-lite"/>
    </source>
</evidence>
<name>A0A9D1NWV2_9FIRM</name>
<dbReference type="PROSITE" id="PS51257">
    <property type="entry name" value="PROKAR_LIPOPROTEIN"/>
    <property type="match status" value="1"/>
</dbReference>
<dbReference type="PANTHER" id="PTHR39201">
    <property type="entry name" value="EXPORTED PROTEIN-RELATED"/>
    <property type="match status" value="1"/>
</dbReference>
<dbReference type="Pfam" id="PF12682">
    <property type="entry name" value="Flavodoxin_4"/>
    <property type="match status" value="1"/>
</dbReference>
<dbReference type="AlphaFoldDB" id="A0A9D1NWV2"/>
<feature type="chain" id="PRO_5039290588" evidence="2">
    <location>
        <begin position="19"/>
        <end position="274"/>
    </location>
</feature>
<dbReference type="Proteomes" id="UP000886723">
    <property type="component" value="Unassembled WGS sequence"/>
</dbReference>
<keyword evidence="2" id="KW-0732">Signal</keyword>
<protein>
    <submittedName>
        <fullName evidence="4">Flavodoxin</fullName>
    </submittedName>
</protein>
<feature type="signal peptide" evidence="2">
    <location>
        <begin position="1"/>
        <end position="18"/>
    </location>
</feature>
<evidence type="ECO:0000313" key="4">
    <source>
        <dbReference type="EMBL" id="HIV14017.1"/>
    </source>
</evidence>
<dbReference type="InterPro" id="IPR029039">
    <property type="entry name" value="Flavoprotein-like_sf"/>
</dbReference>
<dbReference type="GO" id="GO:0010181">
    <property type="term" value="F:FMN binding"/>
    <property type="evidence" value="ECO:0007669"/>
    <property type="project" value="InterPro"/>
</dbReference>
<gene>
    <name evidence="4" type="ORF">IAA63_12895</name>
</gene>